<dbReference type="SUPFAM" id="SSF63520">
    <property type="entry name" value="PTS-regulatory domain, PRD"/>
    <property type="match status" value="2"/>
</dbReference>
<dbReference type="EMBL" id="CDGG01000001">
    <property type="protein sequence ID" value="CEI81124.1"/>
    <property type="molecule type" value="Genomic_DNA"/>
</dbReference>
<accession>A0A0A1MMS8</accession>
<dbReference type="InterPro" id="IPR036634">
    <property type="entry name" value="PRD_sf"/>
</dbReference>
<evidence type="ECO:0000313" key="9">
    <source>
        <dbReference type="Proteomes" id="UP000040453"/>
    </source>
</evidence>
<dbReference type="InterPro" id="IPR013196">
    <property type="entry name" value="HTH_11"/>
</dbReference>
<proteinExistence type="predicted"/>
<keyword evidence="3" id="KW-0805">Transcription regulation</keyword>
<keyword evidence="1" id="KW-0808">Transferase</keyword>
<dbReference type="InterPro" id="IPR002178">
    <property type="entry name" value="PTS_EIIA_type-2_dom"/>
</dbReference>
<dbReference type="GO" id="GO:0009401">
    <property type="term" value="P:phosphoenolpyruvate-dependent sugar phosphotransferase system"/>
    <property type="evidence" value="ECO:0007669"/>
    <property type="project" value="InterPro"/>
</dbReference>
<dbReference type="InterPro" id="IPR011608">
    <property type="entry name" value="PRD"/>
</dbReference>
<dbReference type="PROSITE" id="PS51099">
    <property type="entry name" value="PTS_EIIB_TYPE_2"/>
    <property type="match status" value="1"/>
</dbReference>
<reference evidence="8 9" key="1">
    <citation type="submission" date="2014-11" db="EMBL/GenBank/DDBJ databases">
        <authorList>
            <person name="Urmite Genomes Urmite Genomes"/>
        </authorList>
    </citation>
    <scope>NUCLEOTIDE SEQUENCE [LARGE SCALE GENOMIC DNA]</scope>
    <source>
        <strain evidence="8 9">Oc5</strain>
    </source>
</reference>
<dbReference type="InterPro" id="IPR036388">
    <property type="entry name" value="WH-like_DNA-bd_sf"/>
</dbReference>
<evidence type="ECO:0000256" key="1">
    <source>
        <dbReference type="ARBA" id="ARBA00022679"/>
    </source>
</evidence>
<keyword evidence="9" id="KW-1185">Reference proteome</keyword>
<dbReference type="RefSeq" id="WP_042530066.1">
    <property type="nucleotide sequence ID" value="NZ_CDGG01000001.1"/>
</dbReference>
<dbReference type="InterPro" id="IPR036390">
    <property type="entry name" value="WH_DNA-bd_sf"/>
</dbReference>
<evidence type="ECO:0000259" key="5">
    <source>
        <dbReference type="PROSITE" id="PS51094"/>
    </source>
</evidence>
<evidence type="ECO:0000313" key="8">
    <source>
        <dbReference type="EMBL" id="CEI81124.1"/>
    </source>
</evidence>
<dbReference type="PROSITE" id="PS51372">
    <property type="entry name" value="PRD_2"/>
    <property type="match status" value="2"/>
</dbReference>
<dbReference type="CDD" id="cd05568">
    <property type="entry name" value="PTS_IIB_bgl_like"/>
    <property type="match status" value="1"/>
</dbReference>
<sequence>MYLTSRERNILSFLLSDEEEKTVKQVADKLNVSTRTIHRELKKLEDVLAAYQLTFYKKAGSGIRINGKLQQKQQLKEQVALLDGVELSEEERQSILLNTLIQVHEPIKLFTLSSELNVTIATISQDLDDIEKRIQTFDLELVRKKGYGVEIQGDEVKKRAVLSNLISRHIDLFEFVEKIKAKNKEEKAKGETISDRLLGLVDPLKLEKIEEQVQAIGRELPYHLADSAYVGLVVHLALAIERLQKGDTIHFDEGYKQEIQGKQEYHIAAKLIEKLETAFSIEIPEDEIGYITMHLMGAKLRENQSYLLEEASMDLAHRVKELIRKAGEELQIDLSANNRFLNDLTTHLKPAIYRMKQQMNIHNPMLAEIKRDYMELFEIIEACTASVFPELQIPEEEIAYIVLHFAATLLQTEERQDVRVLVICSTGIGTSKMLATKLERKFPEIELARHQSIFDLKQEEFLEYDVIVSTVLLENLNQSYVHISPMLTEDEAAKVKTAIRKAALTRPSSSVKTNKMMEGDFLVNLQEMHRYSDTILQVLNRFKLFHLKEGKRRFLASICLQLQQHGLIENQKILFEKLTKREAQGGLGIPDSKLALFHTRSDTINGPGFYVFQLPKKEEVEAMDGTKMDVSRILIMLAPEAVHPEALDILSFISGLIIQDDTYLKLLQEAEEKEIKQALTKQFQLFIQEKFYQEENR</sequence>
<dbReference type="SUPFAM" id="SSF46785">
    <property type="entry name" value="Winged helix' DNA-binding domain"/>
    <property type="match status" value="1"/>
</dbReference>
<dbReference type="InterPro" id="IPR013011">
    <property type="entry name" value="PTS_EIIB_2"/>
</dbReference>
<dbReference type="OrthoDB" id="9776005at2"/>
<dbReference type="Pfam" id="PF02302">
    <property type="entry name" value="PTS_IIB"/>
    <property type="match status" value="1"/>
</dbReference>
<evidence type="ECO:0000256" key="2">
    <source>
        <dbReference type="ARBA" id="ARBA00022737"/>
    </source>
</evidence>
<dbReference type="Gene3D" id="3.40.930.10">
    <property type="entry name" value="Mannitol-specific EII, Chain A"/>
    <property type="match status" value="1"/>
</dbReference>
<dbReference type="GO" id="GO:0006355">
    <property type="term" value="P:regulation of DNA-templated transcription"/>
    <property type="evidence" value="ECO:0007669"/>
    <property type="project" value="InterPro"/>
</dbReference>
<dbReference type="InterPro" id="IPR003501">
    <property type="entry name" value="PTS_EIIB_2/3"/>
</dbReference>
<keyword evidence="4" id="KW-0804">Transcription</keyword>
<dbReference type="InterPro" id="IPR050661">
    <property type="entry name" value="BglG_antiterminators"/>
</dbReference>
<dbReference type="Gene3D" id="1.10.1790.10">
    <property type="entry name" value="PRD domain"/>
    <property type="match status" value="2"/>
</dbReference>
<dbReference type="Gene3D" id="1.10.10.10">
    <property type="entry name" value="Winged helix-like DNA-binding domain superfamily/Winged helix DNA-binding domain"/>
    <property type="match status" value="2"/>
</dbReference>
<dbReference type="SUPFAM" id="SSF52794">
    <property type="entry name" value="PTS system IIB component-like"/>
    <property type="match status" value="1"/>
</dbReference>
<evidence type="ECO:0000259" key="6">
    <source>
        <dbReference type="PROSITE" id="PS51099"/>
    </source>
</evidence>
<feature type="domain" description="PRD" evidence="7">
    <location>
        <begin position="310"/>
        <end position="415"/>
    </location>
</feature>
<dbReference type="PANTHER" id="PTHR30185:SF18">
    <property type="entry name" value="TRANSCRIPTIONAL REGULATOR MTLR"/>
    <property type="match status" value="1"/>
</dbReference>
<dbReference type="Proteomes" id="UP000040453">
    <property type="component" value="Unassembled WGS sequence"/>
</dbReference>
<dbReference type="InterPro" id="IPR016152">
    <property type="entry name" value="PTrfase/Anion_transptr"/>
</dbReference>
<dbReference type="STRING" id="545501.BN997_00941"/>
<evidence type="ECO:0000256" key="4">
    <source>
        <dbReference type="ARBA" id="ARBA00023163"/>
    </source>
</evidence>
<dbReference type="SUPFAM" id="SSF55804">
    <property type="entry name" value="Phoshotransferase/anion transport protein"/>
    <property type="match status" value="1"/>
</dbReference>
<dbReference type="Pfam" id="PF00359">
    <property type="entry name" value="PTS_EIIA_2"/>
    <property type="match status" value="1"/>
</dbReference>
<gene>
    <name evidence="8" type="primary">mtlR_3</name>
    <name evidence="8" type="ORF">BN997_00941</name>
</gene>
<dbReference type="GO" id="GO:0008982">
    <property type="term" value="F:protein-N(PI)-phosphohistidine-sugar phosphotransferase activity"/>
    <property type="evidence" value="ECO:0007669"/>
    <property type="project" value="InterPro"/>
</dbReference>
<dbReference type="AlphaFoldDB" id="A0A0A1MMS8"/>
<evidence type="ECO:0000259" key="7">
    <source>
        <dbReference type="PROSITE" id="PS51372"/>
    </source>
</evidence>
<dbReference type="Pfam" id="PF08279">
    <property type="entry name" value="HTH_11"/>
    <property type="match status" value="2"/>
</dbReference>
<dbReference type="PROSITE" id="PS51094">
    <property type="entry name" value="PTS_EIIA_TYPE_2"/>
    <property type="match status" value="1"/>
</dbReference>
<keyword evidence="2" id="KW-0677">Repeat</keyword>
<organism evidence="8 9">
    <name type="scientific">Oceanobacillus oncorhynchi</name>
    <dbReference type="NCBI Taxonomy" id="545501"/>
    <lineage>
        <taxon>Bacteria</taxon>
        <taxon>Bacillati</taxon>
        <taxon>Bacillota</taxon>
        <taxon>Bacilli</taxon>
        <taxon>Bacillales</taxon>
        <taxon>Bacillaceae</taxon>
        <taxon>Oceanobacillus</taxon>
    </lineage>
</organism>
<feature type="domain" description="PTS EIIA type-2" evidence="5">
    <location>
        <begin position="534"/>
        <end position="682"/>
    </location>
</feature>
<evidence type="ECO:0000256" key="3">
    <source>
        <dbReference type="ARBA" id="ARBA00023015"/>
    </source>
</evidence>
<dbReference type="PANTHER" id="PTHR30185">
    <property type="entry name" value="CRYPTIC BETA-GLUCOSIDE BGL OPERON ANTITERMINATOR"/>
    <property type="match status" value="1"/>
</dbReference>
<dbReference type="Pfam" id="PF00874">
    <property type="entry name" value="PRD"/>
    <property type="match status" value="2"/>
</dbReference>
<name>A0A0A1MMS8_9BACI</name>
<protein>
    <submittedName>
        <fullName evidence="8">Transcriptional regulator MtlR</fullName>
    </submittedName>
</protein>
<dbReference type="InterPro" id="IPR036095">
    <property type="entry name" value="PTS_EIIB-like_sf"/>
</dbReference>
<feature type="domain" description="PTS EIIB type-2" evidence="6">
    <location>
        <begin position="418"/>
        <end position="507"/>
    </location>
</feature>
<feature type="domain" description="PRD" evidence="7">
    <location>
        <begin position="200"/>
        <end position="305"/>
    </location>
</feature>
<dbReference type="Gene3D" id="3.40.50.2300">
    <property type="match status" value="1"/>
</dbReference>